<reference evidence="2" key="1">
    <citation type="submission" date="2020-05" db="EMBL/GenBank/DDBJ databases">
        <title>Mycena genomes resolve the evolution of fungal bioluminescence.</title>
        <authorList>
            <person name="Tsai I.J."/>
        </authorList>
    </citation>
    <scope>NUCLEOTIDE SEQUENCE</scope>
    <source>
        <strain evidence="2">110903Hualien_Pintung</strain>
    </source>
</reference>
<evidence type="ECO:0000256" key="1">
    <source>
        <dbReference type="SAM" id="SignalP"/>
    </source>
</evidence>
<sequence length="314" mass="32795">MLLSSIVSTLVSLTGAVLSAHALAVSGPGPTLPVQARDSDPSLVLTPAGYKSAGNVHQVPHGATVSHIGTDMHVTDKNGALLKIVPGPVGADARAATRTTSSPIPAQTGWITYASWVNPNATLPIKTFSADFVVPEPPQVYTNQTVFLFPALLPVDGTSILQPVLQYGSSGAGGGEYWSVAMWYVFDGDYYYVTPLVQVSSGQSLQGILSMVSDVGGYYTYTTSMSPVTAAGALTVNIWVQLGWATLTLEAYGVTDAKSYSAGTTTFNNILLQTTAETSPTAPSWSVINDEEDGITTTIDQAALNGKGVVVINY</sequence>
<feature type="chain" id="PRO_5034127967" evidence="1">
    <location>
        <begin position="20"/>
        <end position="314"/>
    </location>
</feature>
<feature type="signal peptide" evidence="1">
    <location>
        <begin position="1"/>
        <end position="19"/>
    </location>
</feature>
<organism evidence="2 3">
    <name type="scientific">Mycena chlorophos</name>
    <name type="common">Agaric fungus</name>
    <name type="synonym">Agaricus chlorophos</name>
    <dbReference type="NCBI Taxonomy" id="658473"/>
    <lineage>
        <taxon>Eukaryota</taxon>
        <taxon>Fungi</taxon>
        <taxon>Dikarya</taxon>
        <taxon>Basidiomycota</taxon>
        <taxon>Agaricomycotina</taxon>
        <taxon>Agaricomycetes</taxon>
        <taxon>Agaricomycetidae</taxon>
        <taxon>Agaricales</taxon>
        <taxon>Marasmiineae</taxon>
        <taxon>Mycenaceae</taxon>
        <taxon>Mycena</taxon>
    </lineage>
</organism>
<dbReference type="OrthoDB" id="3256306at2759"/>
<dbReference type="EMBL" id="JACAZE010000003">
    <property type="protein sequence ID" value="KAF7319299.1"/>
    <property type="molecule type" value="Genomic_DNA"/>
</dbReference>
<dbReference type="AlphaFoldDB" id="A0A8H6WP07"/>
<evidence type="ECO:0000313" key="2">
    <source>
        <dbReference type="EMBL" id="KAF7319299.1"/>
    </source>
</evidence>
<proteinExistence type="predicted"/>
<accession>A0A8H6WP07</accession>
<gene>
    <name evidence="2" type="ORF">HMN09_00267400</name>
</gene>
<name>A0A8H6WP07_MYCCL</name>
<keyword evidence="3" id="KW-1185">Reference proteome</keyword>
<dbReference type="Proteomes" id="UP000613580">
    <property type="component" value="Unassembled WGS sequence"/>
</dbReference>
<evidence type="ECO:0000313" key="3">
    <source>
        <dbReference type="Proteomes" id="UP000613580"/>
    </source>
</evidence>
<comment type="caution">
    <text evidence="2">The sequence shown here is derived from an EMBL/GenBank/DDBJ whole genome shotgun (WGS) entry which is preliminary data.</text>
</comment>
<keyword evidence="1" id="KW-0732">Signal</keyword>
<protein>
    <submittedName>
        <fullName evidence="2">Uncharacterized protein</fullName>
    </submittedName>
</protein>